<dbReference type="SUPFAM" id="SSF90123">
    <property type="entry name" value="ABC transporter transmembrane region"/>
    <property type="match status" value="1"/>
</dbReference>
<feature type="domain" description="ABC transmembrane type-1" evidence="10">
    <location>
        <begin position="15"/>
        <end position="261"/>
    </location>
</feature>
<dbReference type="GO" id="GO:0034040">
    <property type="term" value="F:ATPase-coupled lipid transmembrane transporter activity"/>
    <property type="evidence" value="ECO:0007669"/>
    <property type="project" value="TreeGrafter"/>
</dbReference>
<dbReference type="GO" id="GO:0005886">
    <property type="term" value="C:plasma membrane"/>
    <property type="evidence" value="ECO:0007669"/>
    <property type="project" value="UniProtKB-SubCell"/>
</dbReference>
<evidence type="ECO:0000259" key="10">
    <source>
        <dbReference type="PROSITE" id="PS50929"/>
    </source>
</evidence>
<keyword evidence="3 8" id="KW-0812">Transmembrane</keyword>
<feature type="domain" description="ABC transporter" evidence="9">
    <location>
        <begin position="327"/>
        <end position="536"/>
    </location>
</feature>
<comment type="similarity">
    <text evidence="2">Belongs to the ABC transporter superfamily.</text>
</comment>
<name>A0A8E2QWD1_9MOLU</name>
<evidence type="ECO:0000256" key="5">
    <source>
        <dbReference type="ARBA" id="ARBA00022840"/>
    </source>
</evidence>
<comment type="caution">
    <text evidence="11">The sequence shown here is derived from an EMBL/GenBank/DDBJ whole genome shotgun (WGS) entry which is preliminary data.</text>
</comment>
<evidence type="ECO:0000259" key="9">
    <source>
        <dbReference type="PROSITE" id="PS50893"/>
    </source>
</evidence>
<dbReference type="RefSeq" id="WP_104205983.1">
    <property type="nucleotide sequence ID" value="NZ_PHND01000001.1"/>
</dbReference>
<dbReference type="Proteomes" id="UP000239010">
    <property type="component" value="Unassembled WGS sequence"/>
</dbReference>
<dbReference type="GO" id="GO:0140359">
    <property type="term" value="F:ABC-type transporter activity"/>
    <property type="evidence" value="ECO:0007669"/>
    <property type="project" value="InterPro"/>
</dbReference>
<organism evidence="11 12">
    <name type="scientific">Entomoplasma ellychniae</name>
    <dbReference type="NCBI Taxonomy" id="2114"/>
    <lineage>
        <taxon>Bacteria</taxon>
        <taxon>Bacillati</taxon>
        <taxon>Mycoplasmatota</taxon>
        <taxon>Mollicutes</taxon>
        <taxon>Entomoplasmatales</taxon>
        <taxon>Entomoplasmataceae</taxon>
        <taxon>Entomoplasma</taxon>
    </lineage>
</organism>
<reference evidence="11 12" key="1">
    <citation type="submission" date="2017-11" db="EMBL/GenBank/DDBJ databases">
        <title>Genome sequence of Entomoplasma ellychniae ELCN-1 (ATCC 43707).</title>
        <authorList>
            <person name="Lo W.-S."/>
            <person name="Gasparich G.E."/>
            <person name="Kuo C.-H."/>
        </authorList>
    </citation>
    <scope>NUCLEOTIDE SEQUENCE [LARGE SCALE GENOMIC DNA]</scope>
    <source>
        <strain evidence="11 12">ELCN-1</strain>
    </source>
</reference>
<keyword evidence="6 8" id="KW-1133">Transmembrane helix</keyword>
<keyword evidence="5 11" id="KW-0067">ATP-binding</keyword>
<dbReference type="CDD" id="cd03228">
    <property type="entry name" value="ABCC_MRP_Like"/>
    <property type="match status" value="1"/>
</dbReference>
<keyword evidence="7 8" id="KW-0472">Membrane</keyword>
<dbReference type="GO" id="GO:0016887">
    <property type="term" value="F:ATP hydrolysis activity"/>
    <property type="evidence" value="ECO:0007669"/>
    <property type="project" value="InterPro"/>
</dbReference>
<evidence type="ECO:0000313" key="12">
    <source>
        <dbReference type="Proteomes" id="UP000239010"/>
    </source>
</evidence>
<dbReference type="InterPro" id="IPR036640">
    <property type="entry name" value="ABC1_TM_sf"/>
</dbReference>
<keyword evidence="4" id="KW-0547">Nucleotide-binding</keyword>
<dbReference type="AlphaFoldDB" id="A0A8E2QWD1"/>
<dbReference type="PANTHER" id="PTHR24221">
    <property type="entry name" value="ATP-BINDING CASSETTE SUB-FAMILY B"/>
    <property type="match status" value="1"/>
</dbReference>
<dbReference type="SMART" id="SM00382">
    <property type="entry name" value="AAA"/>
    <property type="match status" value="1"/>
</dbReference>
<evidence type="ECO:0000256" key="2">
    <source>
        <dbReference type="ARBA" id="ARBA00005417"/>
    </source>
</evidence>
<feature type="transmembrane region" description="Helical" evidence="8">
    <location>
        <begin position="239"/>
        <end position="262"/>
    </location>
</feature>
<evidence type="ECO:0000313" key="11">
    <source>
        <dbReference type="EMBL" id="PPE04902.1"/>
    </source>
</evidence>
<evidence type="ECO:0000256" key="1">
    <source>
        <dbReference type="ARBA" id="ARBA00004651"/>
    </source>
</evidence>
<evidence type="ECO:0000256" key="7">
    <source>
        <dbReference type="ARBA" id="ARBA00023136"/>
    </source>
</evidence>
<protein>
    <submittedName>
        <fullName evidence="11">ABC transporter ATP-binding protein/permease</fullName>
    </submittedName>
</protein>
<proteinExistence type="inferred from homology"/>
<dbReference type="PROSITE" id="PS00211">
    <property type="entry name" value="ABC_TRANSPORTER_1"/>
    <property type="match status" value="1"/>
</dbReference>
<dbReference type="Pfam" id="PF00664">
    <property type="entry name" value="ABC_membrane"/>
    <property type="match status" value="1"/>
</dbReference>
<dbReference type="InterPro" id="IPR039421">
    <property type="entry name" value="Type_1_exporter"/>
</dbReference>
<dbReference type="InterPro" id="IPR027417">
    <property type="entry name" value="P-loop_NTPase"/>
</dbReference>
<dbReference type="SUPFAM" id="SSF52540">
    <property type="entry name" value="P-loop containing nucleoside triphosphate hydrolases"/>
    <property type="match status" value="1"/>
</dbReference>
<dbReference type="InterPro" id="IPR017871">
    <property type="entry name" value="ABC_transporter-like_CS"/>
</dbReference>
<dbReference type="GO" id="GO:0005524">
    <property type="term" value="F:ATP binding"/>
    <property type="evidence" value="ECO:0007669"/>
    <property type="project" value="UniProtKB-KW"/>
</dbReference>
<dbReference type="PANTHER" id="PTHR24221:SF654">
    <property type="entry name" value="ATP-BINDING CASSETTE SUB-FAMILY B MEMBER 6"/>
    <property type="match status" value="1"/>
</dbReference>
<sequence>MKKIILFKNHKGHLAIYITLSIIQNISVVLSTYSLGMVLKNAVPPISDFTRAGYLSLFTITLFLLSAFCSYINTIVKTDLSKKIKIDLINIVILKIFSYNLQEFNENKKGEYLSWINNDVENIESGVYSLFLIFLDSFFSIIFTFIALAFISWIVLLITIFFSLLFLVVPYFMKKRITKNIINSSLSSADFISRTENLMNGYEEFYASNKSNILRSLITTTGLNYENVKQKQTLTVNKLLLFMHSFIIFVKFAVIVAVIILSSSYEWIIKGGPLMVLSIEPLSYSFVIQFSNIITNLTSFFSHTELAKKFNVNNKEAKISKINFQNLKINNLNYSIENKEIIHNLSFDIKKNEKILIIGESGAGKSTIFNILMKRVKDFSGQIYFNDNKKINYNEINDRSLFQFIDFLNQHPLFFNDTLKNNLTLFDENIEENDILNALKRTNMIKWFEQNGSDLNTMINSENKNISSGEMQRLSLARVLLRNKELLFLDEVTANLDIDNRRLIEEIILNSDKTILFISHSIEEENKSKFDKVIQI</sequence>
<dbReference type="InterPro" id="IPR003593">
    <property type="entry name" value="AAA+_ATPase"/>
</dbReference>
<dbReference type="Gene3D" id="1.20.1560.10">
    <property type="entry name" value="ABC transporter type 1, transmembrane domain"/>
    <property type="match status" value="1"/>
</dbReference>
<accession>A0A8E2QWD1</accession>
<evidence type="ECO:0000256" key="3">
    <source>
        <dbReference type="ARBA" id="ARBA00022692"/>
    </source>
</evidence>
<feature type="transmembrane region" description="Helical" evidence="8">
    <location>
        <begin position="153"/>
        <end position="173"/>
    </location>
</feature>
<dbReference type="PROSITE" id="PS50893">
    <property type="entry name" value="ABC_TRANSPORTER_2"/>
    <property type="match status" value="1"/>
</dbReference>
<feature type="transmembrane region" description="Helical" evidence="8">
    <location>
        <begin position="53"/>
        <end position="76"/>
    </location>
</feature>
<dbReference type="InterPro" id="IPR003439">
    <property type="entry name" value="ABC_transporter-like_ATP-bd"/>
</dbReference>
<gene>
    <name evidence="11" type="ORF">EELLY_v1c05830</name>
</gene>
<dbReference type="InterPro" id="IPR025662">
    <property type="entry name" value="Sigma_54_int_dom_ATP-bd_1"/>
</dbReference>
<keyword evidence="12" id="KW-1185">Reference proteome</keyword>
<comment type="subcellular location">
    <subcellularLocation>
        <location evidence="1">Cell membrane</location>
        <topology evidence="1">Multi-pass membrane protein</topology>
    </subcellularLocation>
</comment>
<feature type="transmembrane region" description="Helical" evidence="8">
    <location>
        <begin position="12"/>
        <end position="33"/>
    </location>
</feature>
<feature type="transmembrane region" description="Helical" evidence="8">
    <location>
        <begin position="127"/>
        <end position="147"/>
    </location>
</feature>
<evidence type="ECO:0000256" key="4">
    <source>
        <dbReference type="ARBA" id="ARBA00022741"/>
    </source>
</evidence>
<evidence type="ECO:0000256" key="8">
    <source>
        <dbReference type="SAM" id="Phobius"/>
    </source>
</evidence>
<dbReference type="Pfam" id="PF00005">
    <property type="entry name" value="ABC_tran"/>
    <property type="match status" value="1"/>
</dbReference>
<dbReference type="Gene3D" id="3.40.50.300">
    <property type="entry name" value="P-loop containing nucleotide triphosphate hydrolases"/>
    <property type="match status" value="1"/>
</dbReference>
<dbReference type="PROSITE" id="PS00675">
    <property type="entry name" value="SIGMA54_INTERACT_1"/>
    <property type="match status" value="1"/>
</dbReference>
<dbReference type="EMBL" id="PHND01000001">
    <property type="protein sequence ID" value="PPE04902.1"/>
    <property type="molecule type" value="Genomic_DNA"/>
</dbReference>
<evidence type="ECO:0000256" key="6">
    <source>
        <dbReference type="ARBA" id="ARBA00022989"/>
    </source>
</evidence>
<dbReference type="InterPro" id="IPR011527">
    <property type="entry name" value="ABC1_TM_dom"/>
</dbReference>
<dbReference type="PROSITE" id="PS50929">
    <property type="entry name" value="ABC_TM1F"/>
    <property type="match status" value="1"/>
</dbReference>